<dbReference type="STRING" id="1938817.SAMN06296008_11187"/>
<comment type="subcellular location">
    <subcellularLocation>
        <location evidence="1">Cell membrane</location>
        <topology evidence="1">Multi-pass membrane protein</topology>
    </subcellularLocation>
</comment>
<dbReference type="EMBL" id="FWXJ01000011">
    <property type="protein sequence ID" value="SMC68117.1"/>
    <property type="molecule type" value="Genomic_DNA"/>
</dbReference>
<keyword evidence="4" id="KW-0378">Hydrolase</keyword>
<dbReference type="AlphaFoldDB" id="A0A1W2B553"/>
<dbReference type="OrthoDB" id="9801622at2"/>
<evidence type="ECO:0000256" key="3">
    <source>
        <dbReference type="ARBA" id="ARBA00022692"/>
    </source>
</evidence>
<keyword evidence="2" id="KW-1003">Cell membrane</keyword>
<evidence type="ECO:0000256" key="4">
    <source>
        <dbReference type="ARBA" id="ARBA00022801"/>
    </source>
</evidence>
<feature type="transmembrane region" description="Helical" evidence="7">
    <location>
        <begin position="244"/>
        <end position="264"/>
    </location>
</feature>
<sequence>MNKPPEHTHAIKEKIPFSAWYLISLPLFIWVILYQNNWTTDVFLFLNQQFSVLPDLFWTTLSLGGNGWFIFVILLPVIYVAPRVIFSALLSGIITGIVSNLAKSFFDTPRPAFVLDQASFHIIESPLLHSAMPSGHTMTAFAICTSIIFTISRQNRKYVHLLWFLAIGTGLSRIAVGAHWPSDVLIGASFGIFCGLMGTSFINRMAATKFKTYSKASLIVNLMSLVNLYILLNQKLDFAINQPVQYLTALFLTVNFIIYFIFYFKHQRLLKNHV</sequence>
<feature type="transmembrane region" description="Helical" evidence="7">
    <location>
        <begin position="84"/>
        <end position="102"/>
    </location>
</feature>
<dbReference type="InterPro" id="IPR000326">
    <property type="entry name" value="PAP2/HPO"/>
</dbReference>
<gene>
    <name evidence="9" type="ORF">SAMN06296008_11187</name>
</gene>
<name>A0A1W2B553_9BURK</name>
<feature type="transmembrane region" description="Helical" evidence="7">
    <location>
        <begin position="214"/>
        <end position="232"/>
    </location>
</feature>
<proteinExistence type="predicted"/>
<evidence type="ECO:0000313" key="10">
    <source>
        <dbReference type="Proteomes" id="UP000192708"/>
    </source>
</evidence>
<dbReference type="GO" id="GO:0016787">
    <property type="term" value="F:hydrolase activity"/>
    <property type="evidence" value="ECO:0007669"/>
    <property type="project" value="UniProtKB-KW"/>
</dbReference>
<dbReference type="Proteomes" id="UP000192708">
    <property type="component" value="Unassembled WGS sequence"/>
</dbReference>
<evidence type="ECO:0000256" key="6">
    <source>
        <dbReference type="ARBA" id="ARBA00023136"/>
    </source>
</evidence>
<evidence type="ECO:0000256" key="1">
    <source>
        <dbReference type="ARBA" id="ARBA00004651"/>
    </source>
</evidence>
<dbReference type="Gene3D" id="1.20.144.10">
    <property type="entry name" value="Phosphatidic acid phosphatase type 2/haloperoxidase"/>
    <property type="match status" value="1"/>
</dbReference>
<feature type="transmembrane region" description="Helical" evidence="7">
    <location>
        <begin position="184"/>
        <end position="202"/>
    </location>
</feature>
<dbReference type="PANTHER" id="PTHR14969:SF62">
    <property type="entry name" value="DECAPRENYLPHOSPHORYL-5-PHOSPHORIBOSE PHOSPHATASE RV3807C-RELATED"/>
    <property type="match status" value="1"/>
</dbReference>
<protein>
    <submittedName>
        <fullName evidence="9">PAP2 superfamily protein</fullName>
    </submittedName>
</protein>
<keyword evidence="5 7" id="KW-1133">Transmembrane helix</keyword>
<dbReference type="SUPFAM" id="SSF48317">
    <property type="entry name" value="Acid phosphatase/Vanadium-dependent haloperoxidase"/>
    <property type="match status" value="1"/>
</dbReference>
<feature type="transmembrane region" description="Helical" evidence="7">
    <location>
        <begin position="158"/>
        <end position="178"/>
    </location>
</feature>
<evidence type="ECO:0000313" key="9">
    <source>
        <dbReference type="EMBL" id="SMC68117.1"/>
    </source>
</evidence>
<dbReference type="PANTHER" id="PTHR14969">
    <property type="entry name" value="SPHINGOSINE-1-PHOSPHATE PHOSPHOHYDROLASE"/>
    <property type="match status" value="1"/>
</dbReference>
<accession>A0A1W2B553</accession>
<keyword evidence="3 7" id="KW-0812">Transmembrane</keyword>
<dbReference type="Pfam" id="PF01569">
    <property type="entry name" value="PAP2"/>
    <property type="match status" value="1"/>
</dbReference>
<feature type="transmembrane region" description="Helical" evidence="7">
    <location>
        <begin position="20"/>
        <end position="36"/>
    </location>
</feature>
<organism evidence="9 10">
    <name type="scientific">Polynucleobacter kasalickyi</name>
    <dbReference type="NCBI Taxonomy" id="1938817"/>
    <lineage>
        <taxon>Bacteria</taxon>
        <taxon>Pseudomonadati</taxon>
        <taxon>Pseudomonadota</taxon>
        <taxon>Betaproteobacteria</taxon>
        <taxon>Burkholderiales</taxon>
        <taxon>Burkholderiaceae</taxon>
        <taxon>Polynucleobacter</taxon>
    </lineage>
</organism>
<feature type="transmembrane region" description="Helical" evidence="7">
    <location>
        <begin position="56"/>
        <end position="77"/>
    </location>
</feature>
<evidence type="ECO:0000256" key="5">
    <source>
        <dbReference type="ARBA" id="ARBA00022989"/>
    </source>
</evidence>
<evidence type="ECO:0000259" key="8">
    <source>
        <dbReference type="SMART" id="SM00014"/>
    </source>
</evidence>
<dbReference type="InterPro" id="IPR036938">
    <property type="entry name" value="PAP2/HPO_sf"/>
</dbReference>
<keyword evidence="10" id="KW-1185">Reference proteome</keyword>
<feature type="transmembrane region" description="Helical" evidence="7">
    <location>
        <begin position="134"/>
        <end position="151"/>
    </location>
</feature>
<dbReference type="CDD" id="cd01610">
    <property type="entry name" value="PAP2_like"/>
    <property type="match status" value="1"/>
</dbReference>
<dbReference type="GO" id="GO:0005886">
    <property type="term" value="C:plasma membrane"/>
    <property type="evidence" value="ECO:0007669"/>
    <property type="project" value="UniProtKB-SubCell"/>
</dbReference>
<dbReference type="SMART" id="SM00014">
    <property type="entry name" value="acidPPc"/>
    <property type="match status" value="1"/>
</dbReference>
<evidence type="ECO:0000256" key="2">
    <source>
        <dbReference type="ARBA" id="ARBA00022475"/>
    </source>
</evidence>
<dbReference type="RefSeq" id="WP_084284489.1">
    <property type="nucleotide sequence ID" value="NZ_FWXJ01000011.1"/>
</dbReference>
<keyword evidence="6 7" id="KW-0472">Membrane</keyword>
<feature type="domain" description="Phosphatidic acid phosphatase type 2/haloperoxidase" evidence="8">
    <location>
        <begin position="84"/>
        <end position="199"/>
    </location>
</feature>
<evidence type="ECO:0000256" key="7">
    <source>
        <dbReference type="SAM" id="Phobius"/>
    </source>
</evidence>
<reference evidence="9 10" key="1">
    <citation type="submission" date="2017-04" db="EMBL/GenBank/DDBJ databases">
        <authorList>
            <person name="Afonso C.L."/>
            <person name="Miller P.J."/>
            <person name="Scott M.A."/>
            <person name="Spackman E."/>
            <person name="Goraichik I."/>
            <person name="Dimitrov K.M."/>
            <person name="Suarez D.L."/>
            <person name="Swayne D.E."/>
        </authorList>
    </citation>
    <scope>NUCLEOTIDE SEQUENCE [LARGE SCALE GENOMIC DNA]</scope>
    <source>
        <strain evidence="9 10">VK13</strain>
    </source>
</reference>